<feature type="non-terminal residue" evidence="2">
    <location>
        <position position="1"/>
    </location>
</feature>
<protein>
    <submittedName>
        <fullName evidence="2">Uncharacterized protein</fullName>
    </submittedName>
</protein>
<dbReference type="AlphaFoldDB" id="A0A9P1GPY7"/>
<dbReference type="EMBL" id="CAMXCT030006711">
    <property type="protein sequence ID" value="CAL4806067.1"/>
    <property type="molecule type" value="Genomic_DNA"/>
</dbReference>
<name>A0A9P1GPY7_9DINO</name>
<evidence type="ECO:0000313" key="4">
    <source>
        <dbReference type="Proteomes" id="UP001152797"/>
    </source>
</evidence>
<proteinExistence type="predicted"/>
<dbReference type="EMBL" id="CAMXCT020006711">
    <property type="protein sequence ID" value="CAL1172130.1"/>
    <property type="molecule type" value="Genomic_DNA"/>
</dbReference>
<evidence type="ECO:0000313" key="3">
    <source>
        <dbReference type="EMBL" id="CAL1172130.1"/>
    </source>
</evidence>
<evidence type="ECO:0000313" key="2">
    <source>
        <dbReference type="EMBL" id="CAI4018755.1"/>
    </source>
</evidence>
<accession>A0A9P1GPY7</accession>
<dbReference type="Proteomes" id="UP001152797">
    <property type="component" value="Unassembled WGS sequence"/>
</dbReference>
<keyword evidence="4" id="KW-1185">Reference proteome</keyword>
<gene>
    <name evidence="2" type="ORF">C1SCF055_LOCUS43298</name>
</gene>
<feature type="region of interest" description="Disordered" evidence="1">
    <location>
        <begin position="183"/>
        <end position="210"/>
    </location>
</feature>
<dbReference type="EMBL" id="CAMXCT010006711">
    <property type="protein sequence ID" value="CAI4018755.1"/>
    <property type="molecule type" value="Genomic_DNA"/>
</dbReference>
<evidence type="ECO:0000256" key="1">
    <source>
        <dbReference type="SAM" id="MobiDB-lite"/>
    </source>
</evidence>
<comment type="caution">
    <text evidence="2">The sequence shown here is derived from an EMBL/GenBank/DDBJ whole genome shotgun (WGS) entry which is preliminary data.</text>
</comment>
<organism evidence="2">
    <name type="scientific">Cladocopium goreaui</name>
    <dbReference type="NCBI Taxonomy" id="2562237"/>
    <lineage>
        <taxon>Eukaryota</taxon>
        <taxon>Sar</taxon>
        <taxon>Alveolata</taxon>
        <taxon>Dinophyceae</taxon>
        <taxon>Suessiales</taxon>
        <taxon>Symbiodiniaceae</taxon>
        <taxon>Cladocopium</taxon>
    </lineage>
</organism>
<sequence>MKSLRDELRARAVPFFEGARNPLQTASRNAPQAVAQGAPYKPCSWCWKPALLDADCPHCPHCCCDPFSAGPGALPRDYGVEWEDAEVPGHEGETVDEAVDAGIEASIREADAQAAAANAPLSAAILESRCSPTVYLLEFSRSPSSFLEALLNHPALQACADDLAAIVTDVWAEAGPPLLKSGADQSGGVAAEATSCDRERPVQRGGGRGCVGQFGVRISGQAGSSSDPGEKPDSEEALQSEWLSVVKRTFIHLPIPSSIWSGPSSGQKTASTLQAEEEAIDGSQLRLRGERIGVSRARMCMSFVSKDVQGFTAEDGRSFAGN</sequence>
<reference evidence="2" key="1">
    <citation type="submission" date="2022-10" db="EMBL/GenBank/DDBJ databases">
        <authorList>
            <person name="Chen Y."/>
            <person name="Dougan E. K."/>
            <person name="Chan C."/>
            <person name="Rhodes N."/>
            <person name="Thang M."/>
        </authorList>
    </citation>
    <scope>NUCLEOTIDE SEQUENCE</scope>
</reference>
<reference evidence="3" key="2">
    <citation type="submission" date="2024-04" db="EMBL/GenBank/DDBJ databases">
        <authorList>
            <person name="Chen Y."/>
            <person name="Shah S."/>
            <person name="Dougan E. K."/>
            <person name="Thang M."/>
            <person name="Chan C."/>
        </authorList>
    </citation>
    <scope>NUCLEOTIDE SEQUENCE [LARGE SCALE GENOMIC DNA]</scope>
</reference>